<keyword evidence="2 6" id="KW-0808">Transferase</keyword>
<dbReference type="PANTHER" id="PTHR14456:SF2">
    <property type="entry name" value="INOSITOL-PENTAKISPHOSPHATE 2-KINASE"/>
    <property type="match status" value="1"/>
</dbReference>
<keyword evidence="3 6" id="KW-0547">Nucleotide-binding</keyword>
<protein>
    <recommendedName>
        <fullName evidence="1 6">Inositol-pentakisphosphate 2-kinase</fullName>
        <ecNumber evidence="1 6">2.7.1.158</ecNumber>
    </recommendedName>
</protein>
<evidence type="ECO:0000313" key="7">
    <source>
        <dbReference type="EMBL" id="KAK9812404.1"/>
    </source>
</evidence>
<gene>
    <name evidence="7" type="ORF">WJX73_008277</name>
</gene>
<comment type="caution">
    <text evidence="7">The sequence shown here is derived from an EMBL/GenBank/DDBJ whole genome shotgun (WGS) entry which is preliminary data.</text>
</comment>
<organism evidence="7 8">
    <name type="scientific">Symbiochloris irregularis</name>
    <dbReference type="NCBI Taxonomy" id="706552"/>
    <lineage>
        <taxon>Eukaryota</taxon>
        <taxon>Viridiplantae</taxon>
        <taxon>Chlorophyta</taxon>
        <taxon>core chlorophytes</taxon>
        <taxon>Trebouxiophyceae</taxon>
        <taxon>Trebouxiales</taxon>
        <taxon>Trebouxiaceae</taxon>
        <taxon>Symbiochloris</taxon>
    </lineage>
</organism>
<dbReference type="Pfam" id="PF06090">
    <property type="entry name" value="Ins_P5_2-kin"/>
    <property type="match status" value="1"/>
</dbReference>
<dbReference type="InterPro" id="IPR009286">
    <property type="entry name" value="Ins_P5_2-kin"/>
</dbReference>
<dbReference type="EC" id="2.7.1.158" evidence="1 6"/>
<dbReference type="PANTHER" id="PTHR14456">
    <property type="entry name" value="INOSITOL POLYPHOSPHATE KINASE 1"/>
    <property type="match status" value="1"/>
</dbReference>
<comment type="catalytic activity">
    <reaction evidence="6">
        <text>1D-myo-inositol 1,3,4,5,6-pentakisphosphate + ATP = 1D-myo-inositol hexakisphosphate + ADP + H(+)</text>
        <dbReference type="Rhea" id="RHEA:20313"/>
        <dbReference type="ChEBI" id="CHEBI:15378"/>
        <dbReference type="ChEBI" id="CHEBI:30616"/>
        <dbReference type="ChEBI" id="CHEBI:57733"/>
        <dbReference type="ChEBI" id="CHEBI:58130"/>
        <dbReference type="ChEBI" id="CHEBI:456216"/>
        <dbReference type="EC" id="2.7.1.158"/>
    </reaction>
</comment>
<keyword evidence="8" id="KW-1185">Reference proteome</keyword>
<evidence type="ECO:0000313" key="8">
    <source>
        <dbReference type="Proteomes" id="UP001465755"/>
    </source>
</evidence>
<keyword evidence="4 6" id="KW-0418">Kinase</keyword>
<name>A0AAW1PW65_9CHLO</name>
<comment type="function">
    <text evidence="6">Phosphorylates Ins(1,3,4,5,6)P5 at position 2 to form Ins(1,2,3,4,5,6)P6 (InsP6 or phytate).</text>
</comment>
<comment type="domain">
    <text evidence="6">The EXKPK motif is conserved in inositol-pentakisphosphate 2-kinases of both family 1 and 2.</text>
</comment>
<evidence type="ECO:0000256" key="1">
    <source>
        <dbReference type="ARBA" id="ARBA00012023"/>
    </source>
</evidence>
<dbReference type="GO" id="GO:0005524">
    <property type="term" value="F:ATP binding"/>
    <property type="evidence" value="ECO:0007669"/>
    <property type="project" value="UniProtKB-KW"/>
</dbReference>
<dbReference type="Proteomes" id="UP001465755">
    <property type="component" value="Unassembled WGS sequence"/>
</dbReference>
<dbReference type="EMBL" id="JALJOQ010000007">
    <property type="protein sequence ID" value="KAK9812404.1"/>
    <property type="molecule type" value="Genomic_DNA"/>
</dbReference>
<keyword evidence="5 6" id="KW-0067">ATP-binding</keyword>
<evidence type="ECO:0000256" key="3">
    <source>
        <dbReference type="ARBA" id="ARBA00022741"/>
    </source>
</evidence>
<accession>A0AAW1PW65</accession>
<dbReference type="AlphaFoldDB" id="A0AAW1PW65"/>
<evidence type="ECO:0000256" key="4">
    <source>
        <dbReference type="ARBA" id="ARBA00022777"/>
    </source>
</evidence>
<dbReference type="GO" id="GO:0005634">
    <property type="term" value="C:nucleus"/>
    <property type="evidence" value="ECO:0007669"/>
    <property type="project" value="TreeGrafter"/>
</dbReference>
<evidence type="ECO:0000256" key="5">
    <source>
        <dbReference type="ARBA" id="ARBA00022840"/>
    </source>
</evidence>
<sequence length="120" mass="13235">MHRLKVAQGRASGRRAYEPLDLFSGDATRMKMALQALLDEPHNNFAIPVQAKDLLIELLAAILLQSDVLERLLALQRLDRFDIAGIYPAAEAYQHRTAADSMPGSMTALPQFLTTAGTRC</sequence>
<dbReference type="GO" id="GO:0035299">
    <property type="term" value="F:inositol-1,3,4,5,6-pentakisphosphate 2-kinase activity"/>
    <property type="evidence" value="ECO:0007669"/>
    <property type="project" value="UniProtKB-EC"/>
</dbReference>
<proteinExistence type="predicted"/>
<evidence type="ECO:0000256" key="2">
    <source>
        <dbReference type="ARBA" id="ARBA00022679"/>
    </source>
</evidence>
<reference evidence="7 8" key="1">
    <citation type="journal article" date="2024" name="Nat. Commun.">
        <title>Phylogenomics reveals the evolutionary origins of lichenization in chlorophyte algae.</title>
        <authorList>
            <person name="Puginier C."/>
            <person name="Libourel C."/>
            <person name="Otte J."/>
            <person name="Skaloud P."/>
            <person name="Haon M."/>
            <person name="Grisel S."/>
            <person name="Petersen M."/>
            <person name="Berrin J.G."/>
            <person name="Delaux P.M."/>
            <person name="Dal Grande F."/>
            <person name="Keller J."/>
        </authorList>
    </citation>
    <scope>NUCLEOTIDE SEQUENCE [LARGE SCALE GENOMIC DNA]</scope>
    <source>
        <strain evidence="7 8">SAG 2036</strain>
    </source>
</reference>
<dbReference type="GO" id="GO:0032958">
    <property type="term" value="P:inositol phosphate biosynthetic process"/>
    <property type="evidence" value="ECO:0007669"/>
    <property type="project" value="TreeGrafter"/>
</dbReference>
<evidence type="ECO:0000256" key="6">
    <source>
        <dbReference type="RuleBase" id="RU364126"/>
    </source>
</evidence>